<feature type="signal peptide" evidence="1">
    <location>
        <begin position="1"/>
        <end position="19"/>
    </location>
</feature>
<organism evidence="2 3">
    <name type="scientific">Leptidea sinapis</name>
    <dbReference type="NCBI Taxonomy" id="189913"/>
    <lineage>
        <taxon>Eukaryota</taxon>
        <taxon>Metazoa</taxon>
        <taxon>Ecdysozoa</taxon>
        <taxon>Arthropoda</taxon>
        <taxon>Hexapoda</taxon>
        <taxon>Insecta</taxon>
        <taxon>Pterygota</taxon>
        <taxon>Neoptera</taxon>
        <taxon>Endopterygota</taxon>
        <taxon>Lepidoptera</taxon>
        <taxon>Glossata</taxon>
        <taxon>Ditrysia</taxon>
        <taxon>Papilionoidea</taxon>
        <taxon>Pieridae</taxon>
        <taxon>Dismorphiinae</taxon>
        <taxon>Leptidea</taxon>
    </lineage>
</organism>
<evidence type="ECO:0008006" key="4">
    <source>
        <dbReference type="Google" id="ProtNLM"/>
    </source>
</evidence>
<sequence length="301" mass="35068">MHILGVALCFLCIGQYFVCIFVTNKEVGIDGEKYVKEIIMGQSPKIENVDVLYFTAPFRLCRGGCKESKEKLFLSFPLYKGNRVKDIYKTIYPRDATQDDKNNPAKPFPKSTTMEPWTLPPVCLNSKVTEKPDQNCTFPCVPHHCRARIVESSMKIILLCIMLDVNTVFCKVMWSRWLWSSTDDPLNMRKNGVNYKQRLSVSSNGTCECPPNKECTPDYKINEDILHFQKLRGIINDREFRRFHEDNFLNVTNNIKQRIRRNNMNEECCCPKLTIQQPAFITDKRFDAVIERFKSYKTKSN</sequence>
<dbReference type="EMBL" id="FZQP02000002">
    <property type="protein sequence ID" value="VVC86268.1"/>
    <property type="molecule type" value="Genomic_DNA"/>
</dbReference>
<name>A0A5E4PMH3_9NEOP</name>
<dbReference type="AlphaFoldDB" id="A0A5E4PMH3"/>
<protein>
    <recommendedName>
        <fullName evidence="4">Spaetzle domain-containing protein</fullName>
    </recommendedName>
</protein>
<evidence type="ECO:0000313" key="3">
    <source>
        <dbReference type="Proteomes" id="UP000324832"/>
    </source>
</evidence>
<evidence type="ECO:0000313" key="2">
    <source>
        <dbReference type="EMBL" id="VVC86268.1"/>
    </source>
</evidence>
<gene>
    <name evidence="2" type="ORF">LSINAPIS_LOCUS123</name>
</gene>
<keyword evidence="3" id="KW-1185">Reference proteome</keyword>
<proteinExistence type="predicted"/>
<keyword evidence="1" id="KW-0732">Signal</keyword>
<accession>A0A5E4PMH3</accession>
<dbReference type="Proteomes" id="UP000324832">
    <property type="component" value="Unassembled WGS sequence"/>
</dbReference>
<feature type="chain" id="PRO_5022784150" description="Spaetzle domain-containing protein" evidence="1">
    <location>
        <begin position="20"/>
        <end position="301"/>
    </location>
</feature>
<reference evidence="2 3" key="1">
    <citation type="submission" date="2017-07" db="EMBL/GenBank/DDBJ databases">
        <authorList>
            <person name="Talla V."/>
            <person name="Backstrom N."/>
        </authorList>
    </citation>
    <scope>NUCLEOTIDE SEQUENCE [LARGE SCALE GENOMIC DNA]</scope>
</reference>
<evidence type="ECO:0000256" key="1">
    <source>
        <dbReference type="SAM" id="SignalP"/>
    </source>
</evidence>